<feature type="compositionally biased region" description="Gly residues" evidence="7">
    <location>
        <begin position="336"/>
        <end position="351"/>
    </location>
</feature>
<comment type="catalytic activity">
    <reaction evidence="6">
        <text>2'-phospho-[ligated tRNA] + NAD(+) = mature tRNA + ADP-alpha-D-ribose 1'',2''-cyclic phosphate + nicotinamide</text>
        <dbReference type="Rhea" id="RHEA:23324"/>
        <dbReference type="Rhea" id="RHEA-COMP:11106"/>
        <dbReference type="Rhea" id="RHEA-COMP:11107"/>
        <dbReference type="ChEBI" id="CHEBI:17154"/>
        <dbReference type="ChEBI" id="CHEBI:57540"/>
        <dbReference type="ChEBI" id="CHEBI:76596"/>
        <dbReference type="ChEBI" id="CHEBI:82883"/>
        <dbReference type="ChEBI" id="CHEBI:85027"/>
        <dbReference type="EC" id="2.7.1.160"/>
    </reaction>
</comment>
<dbReference type="PANTHER" id="PTHR12684:SF2">
    <property type="entry name" value="TRNA 2'-PHOSPHOTRANSFERASE 1"/>
    <property type="match status" value="1"/>
</dbReference>
<reference evidence="8 9" key="1">
    <citation type="submission" date="2017-10" db="EMBL/GenBank/DDBJ databases">
        <title>Comparative genomics in systemic dimorphic fungi from Ajellomycetaceae.</title>
        <authorList>
            <person name="Munoz J.F."/>
            <person name="Mcewen J.G."/>
            <person name="Clay O.K."/>
            <person name="Cuomo C.A."/>
        </authorList>
    </citation>
    <scope>NUCLEOTIDE SEQUENCE [LARGE SCALE GENOMIC DNA]</scope>
    <source>
        <strain evidence="8 9">UAMH4076</strain>
    </source>
</reference>
<dbReference type="Gene3D" id="3.20.170.30">
    <property type="match status" value="1"/>
</dbReference>
<comment type="caution">
    <text evidence="8">The sequence shown here is derived from an EMBL/GenBank/DDBJ whole genome shotgun (WGS) entry which is preliminary data.</text>
</comment>
<dbReference type="STRING" id="73230.A0A2B7ZK16"/>
<dbReference type="GO" id="GO:0006388">
    <property type="term" value="P:tRNA splicing, via endonucleolytic cleavage and ligation"/>
    <property type="evidence" value="ECO:0007669"/>
    <property type="project" value="TreeGrafter"/>
</dbReference>
<dbReference type="InterPro" id="IPR002745">
    <property type="entry name" value="Ptrans_KptA/Tpt1"/>
</dbReference>
<dbReference type="InterPro" id="IPR042081">
    <property type="entry name" value="RNA_2'-PTrans_C"/>
</dbReference>
<evidence type="ECO:0000256" key="5">
    <source>
        <dbReference type="ARBA" id="ARBA00023027"/>
    </source>
</evidence>
<keyword evidence="9" id="KW-1185">Reference proteome</keyword>
<dbReference type="Pfam" id="PF01885">
    <property type="entry name" value="PTS_2-RNA"/>
    <property type="match status" value="1"/>
</dbReference>
<dbReference type="Gene3D" id="1.10.10.970">
    <property type="entry name" value="RNA 2'-phosphotransferase, Tpt1/KptA family, N-terminal domain"/>
    <property type="match status" value="1"/>
</dbReference>
<dbReference type="SUPFAM" id="SSF56399">
    <property type="entry name" value="ADP-ribosylation"/>
    <property type="match status" value="1"/>
</dbReference>
<feature type="compositionally biased region" description="Basic and acidic residues" evidence="7">
    <location>
        <begin position="356"/>
        <end position="367"/>
    </location>
</feature>
<evidence type="ECO:0000256" key="7">
    <source>
        <dbReference type="SAM" id="MobiDB-lite"/>
    </source>
</evidence>
<dbReference type="GO" id="GO:0000215">
    <property type="term" value="F:tRNA 2'-phosphotransferase activity"/>
    <property type="evidence" value="ECO:0007669"/>
    <property type="project" value="UniProtKB-EC"/>
</dbReference>
<keyword evidence="5" id="KW-0520">NAD</keyword>
<evidence type="ECO:0000256" key="1">
    <source>
        <dbReference type="ARBA" id="ARBA00003343"/>
    </source>
</evidence>
<feature type="compositionally biased region" description="Low complexity" evidence="7">
    <location>
        <begin position="103"/>
        <end position="118"/>
    </location>
</feature>
<comment type="similarity">
    <text evidence="2">Belongs to the KptA/TPT1 family.</text>
</comment>
<sequence length="381" mass="39928">MSDSGRGRGRGRGRGGGGGRSEPSREVVVSKALSYILRHAAEREGVKIDSHGYANVGDVLAWRKLKSLNVTFYEILNAVASSDKQRFGLLYKPPHETTPSPPTDSSEQDTSATAAAQTTARALVANDPEPTHFLIRATQGHSIKTIEAASLLQKLSLTAGSTDDPSTPPPLPDTVVHGTYHAAWPSILASGGLKCMSRNHIHFATGPALSSVLPEGRGGPVVVTPPGRGAGAGGVISGMRADAQILIYVDLKKALEAGVPFWRSENGVILSEGMDLDLEGEGEGEGEASGRKGVGLEFFDVVVERKNGLGVLWDREKGGLVQETPEWMLKAKNPKGGAGRGGRGGRGGGGGRKGKWKGEGGREAPRLRVEGELDVIGANDI</sequence>
<feature type="region of interest" description="Disordered" evidence="7">
    <location>
        <begin position="331"/>
        <end position="367"/>
    </location>
</feature>
<evidence type="ECO:0000256" key="6">
    <source>
        <dbReference type="ARBA" id="ARBA00047949"/>
    </source>
</evidence>
<evidence type="ECO:0000313" key="8">
    <source>
        <dbReference type="EMBL" id="PGH33167.1"/>
    </source>
</evidence>
<keyword evidence="4 8" id="KW-0808">Transferase</keyword>
<gene>
    <name evidence="8" type="ORF">GX50_04009</name>
</gene>
<comment type="function">
    <text evidence="1">Catalyzes the last step of tRNA splicing, the transfer of the splice junction 2'-phosphate from ligated tRNA to NAD to produce ADP-ribose 1''-2'' cyclic phosphate.</text>
</comment>
<evidence type="ECO:0000256" key="2">
    <source>
        <dbReference type="ARBA" id="ARBA00009836"/>
    </source>
</evidence>
<proteinExistence type="inferred from homology"/>
<accession>A0A2B7ZK16</accession>
<evidence type="ECO:0000256" key="4">
    <source>
        <dbReference type="ARBA" id="ARBA00022679"/>
    </source>
</evidence>
<dbReference type="EMBL" id="PDND01000070">
    <property type="protein sequence ID" value="PGH33167.1"/>
    <property type="molecule type" value="Genomic_DNA"/>
</dbReference>
<dbReference type="InterPro" id="IPR042080">
    <property type="entry name" value="RNA_2'-PTrans_N"/>
</dbReference>
<feature type="region of interest" description="Disordered" evidence="7">
    <location>
        <begin position="1"/>
        <end position="26"/>
    </location>
</feature>
<name>A0A2B7ZK16_9EURO</name>
<evidence type="ECO:0000256" key="3">
    <source>
        <dbReference type="ARBA" id="ARBA00012007"/>
    </source>
</evidence>
<dbReference type="VEuPathDB" id="FungiDB:EMCG_00947"/>
<dbReference type="Proteomes" id="UP000226031">
    <property type="component" value="Unassembled WGS sequence"/>
</dbReference>
<dbReference type="AlphaFoldDB" id="A0A2B7ZK16"/>
<dbReference type="PANTHER" id="PTHR12684">
    <property type="entry name" value="PUTATIVE PHOSPHOTRANSFERASE"/>
    <property type="match status" value="1"/>
</dbReference>
<evidence type="ECO:0000313" key="9">
    <source>
        <dbReference type="Proteomes" id="UP000226031"/>
    </source>
</evidence>
<feature type="region of interest" description="Disordered" evidence="7">
    <location>
        <begin position="90"/>
        <end position="118"/>
    </location>
</feature>
<organism evidence="8 9">
    <name type="scientific">[Emmonsia] crescens</name>
    <dbReference type="NCBI Taxonomy" id="73230"/>
    <lineage>
        <taxon>Eukaryota</taxon>
        <taxon>Fungi</taxon>
        <taxon>Dikarya</taxon>
        <taxon>Ascomycota</taxon>
        <taxon>Pezizomycotina</taxon>
        <taxon>Eurotiomycetes</taxon>
        <taxon>Eurotiomycetidae</taxon>
        <taxon>Onygenales</taxon>
        <taxon>Ajellomycetaceae</taxon>
        <taxon>Emergomyces</taxon>
    </lineage>
</organism>
<protein>
    <recommendedName>
        <fullName evidence="3">2'-phosphotransferase</fullName>
        <ecNumber evidence="3">2.7.1.160</ecNumber>
    </recommendedName>
</protein>
<dbReference type="EC" id="2.7.1.160" evidence="3"/>